<dbReference type="RefSeq" id="WP_071457328.1">
    <property type="nucleotide sequence ID" value="NZ_CP017267.1"/>
</dbReference>
<dbReference type="Proteomes" id="UP000191200">
    <property type="component" value="Chromosome"/>
</dbReference>
<evidence type="ECO:0000313" key="2">
    <source>
        <dbReference type="EMBL" id="APB31730.1"/>
    </source>
</evidence>
<feature type="domain" description="RNA polymerase sigma-70 region 4" evidence="1">
    <location>
        <begin position="114"/>
        <end position="148"/>
    </location>
</feature>
<dbReference type="InterPro" id="IPR013324">
    <property type="entry name" value="RNA_pol_sigma_r3/r4-like"/>
</dbReference>
<dbReference type="InterPro" id="IPR036388">
    <property type="entry name" value="WH-like_DNA-bd_sf"/>
</dbReference>
<dbReference type="NCBIfam" id="TIGR02937">
    <property type="entry name" value="sigma70-ECF"/>
    <property type="match status" value="1"/>
</dbReference>
<dbReference type="OrthoDB" id="2184014at2"/>
<dbReference type="Gene3D" id="1.10.10.10">
    <property type="entry name" value="Winged helix-like DNA-binding domain superfamily/Winged helix DNA-binding domain"/>
    <property type="match status" value="1"/>
</dbReference>
<dbReference type="GO" id="GO:0006352">
    <property type="term" value="P:DNA-templated transcription initiation"/>
    <property type="evidence" value="ECO:0007669"/>
    <property type="project" value="InterPro"/>
</dbReference>
<dbReference type="SUPFAM" id="SSF88659">
    <property type="entry name" value="Sigma3 and sigma4 domains of RNA polymerase sigma factors"/>
    <property type="match status" value="1"/>
</dbReference>
<gene>
    <name evidence="2" type="ORF">BHY08_07750</name>
</gene>
<dbReference type="Pfam" id="PF04545">
    <property type="entry name" value="Sigma70_r4"/>
    <property type="match status" value="1"/>
</dbReference>
<dbReference type="KEGG" id="vte:BHY08_07750"/>
<keyword evidence="3" id="KW-1185">Reference proteome</keyword>
<evidence type="ECO:0000259" key="1">
    <source>
        <dbReference type="Pfam" id="PF04545"/>
    </source>
</evidence>
<organism evidence="2 3">
    <name type="scientific">Vagococcus teuberi</name>
    <dbReference type="NCBI Taxonomy" id="519472"/>
    <lineage>
        <taxon>Bacteria</taxon>
        <taxon>Bacillati</taxon>
        <taxon>Bacillota</taxon>
        <taxon>Bacilli</taxon>
        <taxon>Lactobacillales</taxon>
        <taxon>Enterococcaceae</taxon>
        <taxon>Vagococcus</taxon>
    </lineage>
</organism>
<dbReference type="EMBL" id="CP017267">
    <property type="protein sequence ID" value="APB31730.1"/>
    <property type="molecule type" value="Genomic_DNA"/>
</dbReference>
<protein>
    <recommendedName>
        <fullName evidence="1">RNA polymerase sigma-70 region 4 domain-containing protein</fullName>
    </recommendedName>
</protein>
<reference evidence="2 3" key="1">
    <citation type="submission" date="2016-09" db="EMBL/GenBank/DDBJ databases">
        <title>Vagococcus teuberi sp. nov., isolated from the Malian artisanal sour milk fene.</title>
        <authorList>
            <person name="Wullschleger S."/>
            <person name="Seifert C."/>
            <person name="Baumgartner S."/>
            <person name="Lacroix C."/>
            <person name="Bonfoh B."/>
            <person name="Stevens M.J."/>
            <person name="Meile L."/>
        </authorList>
    </citation>
    <scope>NUCLEOTIDE SEQUENCE [LARGE SCALE GENOMIC DNA]</scope>
    <source>
        <strain evidence="2 3">DSM 21459</strain>
    </source>
</reference>
<dbReference type="STRING" id="519472.BHY08_07750"/>
<evidence type="ECO:0000313" key="3">
    <source>
        <dbReference type="Proteomes" id="UP000191200"/>
    </source>
</evidence>
<dbReference type="AlphaFoldDB" id="A0A1J0A739"/>
<name>A0A1J0A739_9ENTE</name>
<dbReference type="GO" id="GO:0003700">
    <property type="term" value="F:DNA-binding transcription factor activity"/>
    <property type="evidence" value="ECO:0007669"/>
    <property type="project" value="InterPro"/>
</dbReference>
<dbReference type="InterPro" id="IPR007630">
    <property type="entry name" value="RNA_pol_sigma70_r4"/>
</dbReference>
<accession>A0A1J0A739</accession>
<sequence>MEETLFTTYHSLILGALKKYYITPSHPEFDDYLQHARIELLLTHRDYQKQPDNRAPFRPFVYQKICWATVDKIRKEQRRYDKDIIEDTQLDLLTEDNDISSSLATTDLYHQLAQTLTPCEKKYLADRFFDQLTMSQIADKYKVSRKTVYRWRDGVRKKYKKFEKRG</sequence>
<proteinExistence type="predicted"/>
<dbReference type="InterPro" id="IPR014284">
    <property type="entry name" value="RNA_pol_sigma-70_dom"/>
</dbReference>